<dbReference type="InterPro" id="IPR001841">
    <property type="entry name" value="Znf_RING"/>
</dbReference>
<dbReference type="Pfam" id="PF13923">
    <property type="entry name" value="zf-C3HC4_2"/>
    <property type="match status" value="1"/>
</dbReference>
<dbReference type="EMBL" id="SPLM01000002">
    <property type="protein sequence ID" value="TMW68656.1"/>
    <property type="molecule type" value="Genomic_DNA"/>
</dbReference>
<dbReference type="GO" id="GO:0008270">
    <property type="term" value="F:zinc ion binding"/>
    <property type="evidence" value="ECO:0007669"/>
    <property type="project" value="UniProtKB-KW"/>
</dbReference>
<feature type="region of interest" description="Disordered" evidence="2">
    <location>
        <begin position="402"/>
        <end position="460"/>
    </location>
</feature>
<reference evidence="4" key="1">
    <citation type="submission" date="2019-03" db="EMBL/GenBank/DDBJ databases">
        <title>Long read genome sequence of the mycoparasitic Pythium oligandrum ATCC 38472 isolated from sugarbeet rhizosphere.</title>
        <authorList>
            <person name="Gaulin E."/>
        </authorList>
    </citation>
    <scope>NUCLEOTIDE SEQUENCE</scope>
    <source>
        <strain evidence="4">ATCC 38472_TT</strain>
    </source>
</reference>
<dbReference type="PANTHER" id="PTHR46569">
    <property type="entry name" value="E3 UBIQUITIN-PROTEIN LIGASE TRAIP"/>
    <property type="match status" value="1"/>
</dbReference>
<keyword evidence="1" id="KW-0863">Zinc-finger</keyword>
<sequence length="469" mass="52039">MHRTRGSVARASMPSPEPAGKSQECHICLEELRQDLTACPCGHVYHEDCILQALEVNPHCPSCRGRATPRQLIRLYFDVPSNGDNSGDGSFVGSLHSGGADDAQVAALNERVSILVERLQWQKKQHDMLLAEMKRLRHQSEQLMVDKQTLMQRVATLDVSRKDLQSKVAKYQIELSRQAAAARQMEVNQSIINYLNTCDGDALEDEIQNPRELITALKKACKFRHDQYQKVIKEKTRLKSMVQSLQNRYEGAPSSSASHEMNDRVGKSKMKSPMENKRSYPNEYTTPHPLEPKKRRVTISPAGAVSLPGASLSAAAASSLAPNFAPCLETSAFRASAYTDVSIRPVHQGMPRPQSGFTRSSYNPNQYGSYNLTPSVEAPVQATNHAVCRRGYDETGKLTNFFVPKESKRSSQGGSASHPQNKSIPGMHHLLGLQRREASSSSSANAMPTMRSSAADRRDYSLTRWFGKN</sequence>
<keyword evidence="1" id="KW-0479">Metal-binding</keyword>
<accession>A0A8K1FMU7</accession>
<evidence type="ECO:0000259" key="3">
    <source>
        <dbReference type="PROSITE" id="PS50089"/>
    </source>
</evidence>
<feature type="compositionally biased region" description="Basic and acidic residues" evidence="2">
    <location>
        <begin position="260"/>
        <end position="280"/>
    </location>
</feature>
<dbReference type="GO" id="GO:0016567">
    <property type="term" value="P:protein ubiquitination"/>
    <property type="evidence" value="ECO:0007669"/>
    <property type="project" value="TreeGrafter"/>
</dbReference>
<dbReference type="SUPFAM" id="SSF57850">
    <property type="entry name" value="RING/U-box"/>
    <property type="match status" value="1"/>
</dbReference>
<dbReference type="InterPro" id="IPR052639">
    <property type="entry name" value="TRAIP_ubiq-protein_ligase"/>
</dbReference>
<evidence type="ECO:0000256" key="1">
    <source>
        <dbReference type="PROSITE-ProRule" id="PRU00175"/>
    </source>
</evidence>
<feature type="compositionally biased region" description="Polar residues" evidence="2">
    <location>
        <begin position="410"/>
        <end position="423"/>
    </location>
</feature>
<feature type="region of interest" description="Disordered" evidence="2">
    <location>
        <begin position="246"/>
        <end position="291"/>
    </location>
</feature>
<dbReference type="SMART" id="SM00184">
    <property type="entry name" value="RING"/>
    <property type="match status" value="1"/>
</dbReference>
<name>A0A8K1FMU7_PYTOL</name>
<dbReference type="Gene3D" id="3.30.40.10">
    <property type="entry name" value="Zinc/RING finger domain, C3HC4 (zinc finger)"/>
    <property type="match status" value="1"/>
</dbReference>
<dbReference type="PROSITE" id="PS50089">
    <property type="entry name" value="ZF_RING_2"/>
    <property type="match status" value="1"/>
</dbReference>
<dbReference type="GO" id="GO:0090734">
    <property type="term" value="C:site of DNA damage"/>
    <property type="evidence" value="ECO:0007669"/>
    <property type="project" value="TreeGrafter"/>
</dbReference>
<feature type="domain" description="RING-type" evidence="3">
    <location>
        <begin position="25"/>
        <end position="64"/>
    </location>
</feature>
<dbReference type="GO" id="GO:0005634">
    <property type="term" value="C:nucleus"/>
    <property type="evidence" value="ECO:0007669"/>
    <property type="project" value="TreeGrafter"/>
</dbReference>
<organism evidence="4 5">
    <name type="scientific">Pythium oligandrum</name>
    <name type="common">Mycoparasitic fungus</name>
    <dbReference type="NCBI Taxonomy" id="41045"/>
    <lineage>
        <taxon>Eukaryota</taxon>
        <taxon>Sar</taxon>
        <taxon>Stramenopiles</taxon>
        <taxon>Oomycota</taxon>
        <taxon>Peronosporomycetes</taxon>
        <taxon>Pythiales</taxon>
        <taxon>Pythiaceae</taxon>
        <taxon>Pythium</taxon>
    </lineage>
</organism>
<evidence type="ECO:0000313" key="4">
    <source>
        <dbReference type="EMBL" id="TMW68656.1"/>
    </source>
</evidence>
<dbReference type="Proteomes" id="UP000794436">
    <property type="component" value="Unassembled WGS sequence"/>
</dbReference>
<proteinExistence type="predicted"/>
<keyword evidence="1" id="KW-0862">Zinc</keyword>
<comment type="caution">
    <text evidence="4">The sequence shown here is derived from an EMBL/GenBank/DDBJ whole genome shotgun (WGS) entry which is preliminary data.</text>
</comment>
<feature type="compositionally biased region" description="Polar residues" evidence="2">
    <location>
        <begin position="246"/>
        <end position="259"/>
    </location>
</feature>
<dbReference type="GO" id="GO:0031297">
    <property type="term" value="P:replication fork processing"/>
    <property type="evidence" value="ECO:0007669"/>
    <property type="project" value="TreeGrafter"/>
</dbReference>
<dbReference type="InterPro" id="IPR013083">
    <property type="entry name" value="Znf_RING/FYVE/PHD"/>
</dbReference>
<dbReference type="PANTHER" id="PTHR46569:SF1">
    <property type="entry name" value="E3 UBIQUITIN-PROTEIN LIGASE RFWD3-RELATED"/>
    <property type="match status" value="1"/>
</dbReference>
<evidence type="ECO:0000256" key="2">
    <source>
        <dbReference type="SAM" id="MobiDB-lite"/>
    </source>
</evidence>
<dbReference type="OrthoDB" id="8062037at2759"/>
<evidence type="ECO:0000313" key="5">
    <source>
        <dbReference type="Proteomes" id="UP000794436"/>
    </source>
</evidence>
<dbReference type="GO" id="GO:0061630">
    <property type="term" value="F:ubiquitin protein ligase activity"/>
    <property type="evidence" value="ECO:0007669"/>
    <property type="project" value="TreeGrafter"/>
</dbReference>
<keyword evidence="5" id="KW-1185">Reference proteome</keyword>
<protein>
    <recommendedName>
        <fullName evidence="3">RING-type domain-containing protein</fullName>
    </recommendedName>
</protein>
<feature type="region of interest" description="Disordered" evidence="2">
    <location>
        <begin position="1"/>
        <end position="20"/>
    </location>
</feature>
<dbReference type="AlphaFoldDB" id="A0A8K1FMU7"/>
<gene>
    <name evidence="4" type="ORF">Poli38472_006124</name>
</gene>